<accession>A0ABD8A866</accession>
<evidence type="ECO:0000313" key="2">
    <source>
        <dbReference type="EMBL" id="WOX55703.1"/>
    </source>
</evidence>
<evidence type="ECO:0000256" key="1">
    <source>
        <dbReference type="SAM" id="MobiDB-lite"/>
    </source>
</evidence>
<evidence type="ECO:0000313" key="3">
    <source>
        <dbReference type="Proteomes" id="UP001626603"/>
    </source>
</evidence>
<dbReference type="AlphaFoldDB" id="A0ABD8A866"/>
<dbReference type="Proteomes" id="UP001626603">
    <property type="component" value="Chromosome"/>
</dbReference>
<feature type="region of interest" description="Disordered" evidence="1">
    <location>
        <begin position="26"/>
        <end position="99"/>
    </location>
</feature>
<protein>
    <recommendedName>
        <fullName evidence="4">DUF4352 domain-containing protein</fullName>
    </recommendedName>
</protein>
<reference evidence="2 3" key="1">
    <citation type="submission" date="2023-10" db="EMBL/GenBank/DDBJ databases">
        <title>The complete genome sequence of Methanoculleus palmolei DSM 4273.</title>
        <authorList>
            <person name="Lai S.-J."/>
            <person name="You Y.-T."/>
            <person name="Chen S.-C."/>
        </authorList>
    </citation>
    <scope>NUCLEOTIDE SEQUENCE [LARGE SCALE GENOMIC DNA]</scope>
    <source>
        <strain evidence="2 3">DSM 4273</strain>
    </source>
</reference>
<dbReference type="EMBL" id="CP137641">
    <property type="protein sequence ID" value="WOX55703.1"/>
    <property type="molecule type" value="Genomic_DNA"/>
</dbReference>
<sequence length="396" mass="42181">MDSSDAVAMILALVVFTGVLFAPSPVPPDAADPVSAGSGQPSDVRDLSAVLAGIEERVSSSHPLNLTPGSVPGTADEPAVPDENKTENETENTPAPVPEYDDDELARLVEENSISLMLLSVQNVYALQAWDEKPAKESAAALRTFAADLLKESSALRISDDRSGLNDSFALALGSYVAAGEALQGDAPLNRTMVDTALEANRQGSNRLREAFGCLQYPVLEAPGEIAAVNLSLPRPAAPGKELALLQRYIYEDRSRANDISLMLESTVGTGMYHLLDGSGEAVVAEPGRMFLLVEVKATNLGHRGENRVYTVRTPDLQAFTLHYRNTTYAPVKLSDRTSLGEPYAAATLNRYEKKAGYIVFDVPAALPLDECSVRVDLGGDASPVWALGRTLGSAP</sequence>
<evidence type="ECO:0008006" key="4">
    <source>
        <dbReference type="Google" id="ProtNLM"/>
    </source>
</evidence>
<organism evidence="2 3">
    <name type="scientific">Methanoculleus palmolei</name>
    <dbReference type="NCBI Taxonomy" id="72612"/>
    <lineage>
        <taxon>Archaea</taxon>
        <taxon>Methanobacteriati</taxon>
        <taxon>Methanobacteriota</taxon>
        <taxon>Stenosarchaea group</taxon>
        <taxon>Methanomicrobia</taxon>
        <taxon>Methanomicrobiales</taxon>
        <taxon>Methanomicrobiaceae</taxon>
        <taxon>Methanoculleus</taxon>
    </lineage>
</organism>
<keyword evidence="3" id="KW-1185">Reference proteome</keyword>
<name>A0ABD8A866_9EURY</name>
<proteinExistence type="predicted"/>
<gene>
    <name evidence="2" type="ORF">R6Y95_09560</name>
</gene>